<evidence type="ECO:0000313" key="3">
    <source>
        <dbReference type="EMBL" id="QGY82029.1"/>
    </source>
</evidence>
<dbReference type="AlphaFoldDB" id="A0A6I6L813"/>
<dbReference type="Proteomes" id="UP000428803">
    <property type="component" value="Chromosome"/>
</dbReference>
<dbReference type="InterPro" id="IPR004629">
    <property type="entry name" value="WecG_TagA_CpsF"/>
</dbReference>
<name>A0A6I6L813_9SPHN</name>
<dbReference type="PANTHER" id="PTHR34136:SF1">
    <property type="entry name" value="UDP-N-ACETYL-D-MANNOSAMINURONIC ACID TRANSFERASE"/>
    <property type="match status" value="1"/>
</dbReference>
<evidence type="ECO:0000256" key="2">
    <source>
        <dbReference type="ARBA" id="ARBA00022679"/>
    </source>
</evidence>
<dbReference type="KEGG" id="slaa:EUU25_16245"/>
<reference evidence="4" key="1">
    <citation type="submission" date="2019-01" db="EMBL/GenBank/DDBJ databases">
        <title>Sphingorhabdus lacus sp.nov., isolated from an oligotrophic freshwater lake.</title>
        <authorList>
            <person name="Park M."/>
        </authorList>
    </citation>
    <scope>NUCLEOTIDE SEQUENCE [LARGE SCALE GENOMIC DNA]</scope>
    <source>
        <strain evidence="4">IMCC1753</strain>
    </source>
</reference>
<dbReference type="Pfam" id="PF03808">
    <property type="entry name" value="Glyco_tran_WecG"/>
    <property type="match status" value="1"/>
</dbReference>
<dbReference type="OrthoDB" id="9771846at2"/>
<dbReference type="RefSeq" id="WP_158902872.1">
    <property type="nucleotide sequence ID" value="NZ_CP035733.1"/>
</dbReference>
<gene>
    <name evidence="3" type="ORF">EUU25_16245</name>
</gene>
<proteinExistence type="predicted"/>
<keyword evidence="2 3" id="KW-0808">Transferase</keyword>
<organism evidence="3 4">
    <name type="scientific">Sphingorhabdus lacus</name>
    <dbReference type="NCBI Taxonomy" id="392610"/>
    <lineage>
        <taxon>Bacteria</taxon>
        <taxon>Pseudomonadati</taxon>
        <taxon>Pseudomonadota</taxon>
        <taxon>Alphaproteobacteria</taxon>
        <taxon>Sphingomonadales</taxon>
        <taxon>Sphingomonadaceae</taxon>
        <taxon>Sphingorhabdus</taxon>
    </lineage>
</organism>
<accession>A0A6I6L813</accession>
<dbReference type="CDD" id="cd06533">
    <property type="entry name" value="Glyco_transf_WecG_TagA"/>
    <property type="match status" value="1"/>
</dbReference>
<evidence type="ECO:0000256" key="1">
    <source>
        <dbReference type="ARBA" id="ARBA00022676"/>
    </source>
</evidence>
<dbReference type="PANTHER" id="PTHR34136">
    <property type="match status" value="1"/>
</dbReference>
<keyword evidence="1" id="KW-0328">Glycosyltransferase</keyword>
<dbReference type="GO" id="GO:0016758">
    <property type="term" value="F:hexosyltransferase activity"/>
    <property type="evidence" value="ECO:0007669"/>
    <property type="project" value="TreeGrafter"/>
</dbReference>
<sequence length="265" mass="29592">MTVDDKSMSGSLVVPTLRQNISFLNIDFNTSSRQDILTALCELSASRSHSYIVTPNVDHIVMLDGLPDIEIRRRFADAYHRAVIRLCDSRILSALARLRGINLPVFPGSDLTAHLVSECFDERVKVAIVGGTVTSLMKLRGLFPLPNFVQFVPPMDVLNNPNAIAEITDFLSAAQADFVLMAIGAPQSEIIADICQRDGRFGGVSLCIGASIEFLTGEKQRAPIWVQRVSLEWAYRLLTEPRRLWRRYLIRGPRILKIFIQGGVR</sequence>
<protein>
    <submittedName>
        <fullName evidence="3">Glycosyltransferase</fullName>
    </submittedName>
</protein>
<keyword evidence="4" id="KW-1185">Reference proteome</keyword>
<dbReference type="EMBL" id="CP035733">
    <property type="protein sequence ID" value="QGY82029.1"/>
    <property type="molecule type" value="Genomic_DNA"/>
</dbReference>
<dbReference type="NCBIfam" id="TIGR00696">
    <property type="entry name" value="wecG_tagA_cpsF"/>
    <property type="match status" value="1"/>
</dbReference>
<evidence type="ECO:0000313" key="4">
    <source>
        <dbReference type="Proteomes" id="UP000428803"/>
    </source>
</evidence>